<keyword evidence="2" id="KW-0874">Quinone</keyword>
<dbReference type="EMBL" id="JBAJEX010000008">
    <property type="protein sequence ID" value="MEO1767517.1"/>
    <property type="molecule type" value="Genomic_DNA"/>
</dbReference>
<comment type="function">
    <text evidence="2">NDH-1 shuttles electrons from NADH, via FMN and iron-sulfur (Fe-S) centers, to quinones in the respiratory chain. Couples the redox reaction to proton translocation (for every two electrons transferred, four hydrogen ions are translocated across the cytoplasmic membrane), and thus conserves the redox energy in a proton gradient.</text>
</comment>
<keyword evidence="2" id="KW-1003">Cell membrane</keyword>
<keyword evidence="2" id="KW-0812">Transmembrane</keyword>
<dbReference type="PANTHER" id="PTHR33269">
    <property type="entry name" value="NADH-UBIQUINONE OXIDOREDUCTASE CHAIN 6"/>
    <property type="match status" value="1"/>
</dbReference>
<comment type="caution">
    <text evidence="3">The sequence shown here is derived from an EMBL/GenBank/DDBJ whole genome shotgun (WGS) entry which is preliminary data.</text>
</comment>
<keyword evidence="4" id="KW-1185">Reference proteome</keyword>
<dbReference type="NCBIfam" id="NF005164">
    <property type="entry name" value="PRK06638.1-4"/>
    <property type="match status" value="1"/>
</dbReference>
<feature type="transmembrane region" description="Helical" evidence="2">
    <location>
        <begin position="31"/>
        <end position="49"/>
    </location>
</feature>
<feature type="transmembrane region" description="Helical" evidence="2">
    <location>
        <begin position="91"/>
        <end position="111"/>
    </location>
</feature>
<organism evidence="3 4">
    <name type="scientific">Thiobacter aerophilum</name>
    <dbReference type="NCBI Taxonomy" id="3121275"/>
    <lineage>
        <taxon>Bacteria</taxon>
        <taxon>Pseudomonadati</taxon>
        <taxon>Pseudomonadota</taxon>
        <taxon>Betaproteobacteria</taxon>
        <taxon>Burkholderiales</taxon>
        <taxon>Thiobacteraceae</taxon>
        <taxon>Thiobacter</taxon>
    </lineage>
</organism>
<evidence type="ECO:0000313" key="4">
    <source>
        <dbReference type="Proteomes" id="UP001482231"/>
    </source>
</evidence>
<dbReference type="GO" id="GO:0050136">
    <property type="term" value="F:NADH dehydrogenase (quinone) (non-electrogenic) activity"/>
    <property type="evidence" value="ECO:0007669"/>
    <property type="project" value="UniProtKB-EC"/>
</dbReference>
<keyword evidence="3" id="KW-0560">Oxidoreductase</keyword>
<dbReference type="InterPro" id="IPR042106">
    <property type="entry name" value="Nuo/plastoQ_OxRdtase_6_NuoJ"/>
</dbReference>
<accession>A0ABV0EI56</accession>
<dbReference type="RefSeq" id="WP_347308629.1">
    <property type="nucleotide sequence ID" value="NZ_JBAJEX010000008.1"/>
</dbReference>
<dbReference type="Pfam" id="PF00499">
    <property type="entry name" value="Oxidored_q3"/>
    <property type="match status" value="1"/>
</dbReference>
<feature type="transmembrane region" description="Helical" evidence="2">
    <location>
        <begin position="55"/>
        <end position="79"/>
    </location>
</feature>
<dbReference type="EC" id="7.1.1.-" evidence="2"/>
<keyword evidence="2" id="KW-1133">Transmembrane helix</keyword>
<evidence type="ECO:0000313" key="3">
    <source>
        <dbReference type="EMBL" id="MEO1767517.1"/>
    </source>
</evidence>
<gene>
    <name evidence="3" type="ORF">V6E02_09870</name>
</gene>
<name>A0ABV0EI56_9BURK</name>
<comment type="catalytic activity">
    <reaction evidence="2">
        <text>a quinone + NADH + 5 H(+)(in) = a quinol + NAD(+) + 4 H(+)(out)</text>
        <dbReference type="Rhea" id="RHEA:57888"/>
        <dbReference type="ChEBI" id="CHEBI:15378"/>
        <dbReference type="ChEBI" id="CHEBI:24646"/>
        <dbReference type="ChEBI" id="CHEBI:57540"/>
        <dbReference type="ChEBI" id="CHEBI:57945"/>
        <dbReference type="ChEBI" id="CHEBI:132124"/>
    </reaction>
</comment>
<evidence type="ECO:0000256" key="2">
    <source>
        <dbReference type="RuleBase" id="RU004429"/>
    </source>
</evidence>
<proteinExistence type="inferred from homology"/>
<feature type="transmembrane region" description="Helical" evidence="2">
    <location>
        <begin position="144"/>
        <end position="165"/>
    </location>
</feature>
<comment type="subcellular location">
    <subcellularLocation>
        <location evidence="2">Cell membrane</location>
        <topology evidence="2">Multi-pass membrane protein</topology>
    </subcellularLocation>
</comment>
<reference evidence="3 4" key="1">
    <citation type="submission" date="2024-02" db="EMBL/GenBank/DDBJ databases">
        <title>New thermophilic sulfur-oxidizing bacteria from a hot springs of the Uzon caldera (Kamchatka, Russia).</title>
        <authorList>
            <person name="Dukat A.M."/>
            <person name="Elcheninov A.G."/>
            <person name="Frolov E.N."/>
        </authorList>
    </citation>
    <scope>NUCLEOTIDE SEQUENCE [LARGE SCALE GENOMIC DNA]</scope>
    <source>
        <strain evidence="3 4">AK1</strain>
    </source>
</reference>
<sequence>MNFETFVFYFLAAILLFAALRVITVRNPVHAALFLVLAFFTAAGIWLLLDAEFLAITLVLVYVGAVMVLFLFVVMMLDINLARLREGFWDYLPLAATVAVLLVLEMVVVLGGRHFGADRYPTPMPHGVDYSNTRELGRVLYTDYVYPFEIAAVILLVAIVAAIALTMRRRKTTKYQDPARQIRVKRSQRVRLISMPPEKPDEADAGREN</sequence>
<dbReference type="Proteomes" id="UP001482231">
    <property type="component" value="Unassembled WGS sequence"/>
</dbReference>
<protein>
    <recommendedName>
        <fullName evidence="2">NADH-quinone oxidoreductase subunit J</fullName>
        <ecNumber evidence="2">7.1.1.-</ecNumber>
    </recommendedName>
</protein>
<dbReference type="Gene3D" id="1.20.120.1200">
    <property type="entry name" value="NADH-ubiquinone/plastoquinone oxidoreductase chain 6, subunit NuoJ"/>
    <property type="match status" value="1"/>
</dbReference>
<dbReference type="PANTHER" id="PTHR33269:SF17">
    <property type="entry name" value="NADH-UBIQUINONE OXIDOREDUCTASE CHAIN 6"/>
    <property type="match status" value="1"/>
</dbReference>
<keyword evidence="2" id="KW-0520">NAD</keyword>
<keyword evidence="2" id="KW-0472">Membrane</keyword>
<evidence type="ECO:0000256" key="1">
    <source>
        <dbReference type="ARBA" id="ARBA00005698"/>
    </source>
</evidence>
<comment type="similarity">
    <text evidence="1 2">Belongs to the complex I subunit 6 family.</text>
</comment>
<dbReference type="InterPro" id="IPR001457">
    <property type="entry name" value="NADH_UbQ/plastoQ_OxRdtase_su6"/>
</dbReference>
<feature type="transmembrane region" description="Helical" evidence="2">
    <location>
        <begin position="6"/>
        <end position="24"/>
    </location>
</feature>